<evidence type="ECO:0000313" key="3">
    <source>
        <dbReference type="Proteomes" id="UP000297245"/>
    </source>
</evidence>
<feature type="transmembrane region" description="Helical" evidence="1">
    <location>
        <begin position="39"/>
        <end position="56"/>
    </location>
</feature>
<keyword evidence="1" id="KW-1133">Transmembrane helix</keyword>
<name>A0A4S8M8W2_DENBC</name>
<proteinExistence type="predicted"/>
<protein>
    <submittedName>
        <fullName evidence="2">Uncharacterized protein</fullName>
    </submittedName>
</protein>
<dbReference type="EMBL" id="ML179129">
    <property type="protein sequence ID" value="THU98819.1"/>
    <property type="molecule type" value="Genomic_DNA"/>
</dbReference>
<keyword evidence="3" id="KW-1185">Reference proteome</keyword>
<evidence type="ECO:0000313" key="2">
    <source>
        <dbReference type="EMBL" id="THU98819.1"/>
    </source>
</evidence>
<dbReference type="Proteomes" id="UP000297245">
    <property type="component" value="Unassembled WGS sequence"/>
</dbReference>
<keyword evidence="1" id="KW-0472">Membrane</keyword>
<reference evidence="2 3" key="1">
    <citation type="journal article" date="2019" name="Nat. Ecol. Evol.">
        <title>Megaphylogeny resolves global patterns of mushroom evolution.</title>
        <authorList>
            <person name="Varga T."/>
            <person name="Krizsan K."/>
            <person name="Foldi C."/>
            <person name="Dima B."/>
            <person name="Sanchez-Garcia M."/>
            <person name="Sanchez-Ramirez S."/>
            <person name="Szollosi G.J."/>
            <person name="Szarkandi J.G."/>
            <person name="Papp V."/>
            <person name="Albert L."/>
            <person name="Andreopoulos W."/>
            <person name="Angelini C."/>
            <person name="Antonin V."/>
            <person name="Barry K.W."/>
            <person name="Bougher N.L."/>
            <person name="Buchanan P."/>
            <person name="Buyck B."/>
            <person name="Bense V."/>
            <person name="Catcheside P."/>
            <person name="Chovatia M."/>
            <person name="Cooper J."/>
            <person name="Damon W."/>
            <person name="Desjardin D."/>
            <person name="Finy P."/>
            <person name="Geml J."/>
            <person name="Haridas S."/>
            <person name="Hughes K."/>
            <person name="Justo A."/>
            <person name="Karasinski D."/>
            <person name="Kautmanova I."/>
            <person name="Kiss B."/>
            <person name="Kocsube S."/>
            <person name="Kotiranta H."/>
            <person name="LaButti K.M."/>
            <person name="Lechner B.E."/>
            <person name="Liimatainen K."/>
            <person name="Lipzen A."/>
            <person name="Lukacs Z."/>
            <person name="Mihaltcheva S."/>
            <person name="Morgado L.N."/>
            <person name="Niskanen T."/>
            <person name="Noordeloos M.E."/>
            <person name="Ohm R.A."/>
            <person name="Ortiz-Santana B."/>
            <person name="Ovrebo C."/>
            <person name="Racz N."/>
            <person name="Riley R."/>
            <person name="Savchenko A."/>
            <person name="Shiryaev A."/>
            <person name="Soop K."/>
            <person name="Spirin V."/>
            <person name="Szebenyi C."/>
            <person name="Tomsovsky M."/>
            <person name="Tulloss R.E."/>
            <person name="Uehling J."/>
            <person name="Grigoriev I.V."/>
            <person name="Vagvolgyi C."/>
            <person name="Papp T."/>
            <person name="Martin F.M."/>
            <person name="Miettinen O."/>
            <person name="Hibbett D.S."/>
            <person name="Nagy L.G."/>
        </authorList>
    </citation>
    <scope>NUCLEOTIDE SEQUENCE [LARGE SCALE GENOMIC DNA]</scope>
    <source>
        <strain evidence="2 3">CBS 962.96</strain>
    </source>
</reference>
<keyword evidence="1" id="KW-0812">Transmembrane</keyword>
<gene>
    <name evidence="2" type="ORF">K435DRAFT_837938</name>
</gene>
<sequence>MGPIQGIHLVTVLKTQRRAYPTHKTSNTAGTTSTVSTPGFLYIILLNIALTTCTILR</sequence>
<evidence type="ECO:0000256" key="1">
    <source>
        <dbReference type="SAM" id="Phobius"/>
    </source>
</evidence>
<dbReference type="AlphaFoldDB" id="A0A4S8M8W2"/>
<organism evidence="2 3">
    <name type="scientific">Dendrothele bispora (strain CBS 962.96)</name>
    <dbReference type="NCBI Taxonomy" id="1314807"/>
    <lineage>
        <taxon>Eukaryota</taxon>
        <taxon>Fungi</taxon>
        <taxon>Dikarya</taxon>
        <taxon>Basidiomycota</taxon>
        <taxon>Agaricomycotina</taxon>
        <taxon>Agaricomycetes</taxon>
        <taxon>Agaricomycetidae</taxon>
        <taxon>Agaricales</taxon>
        <taxon>Agaricales incertae sedis</taxon>
        <taxon>Dendrothele</taxon>
    </lineage>
</organism>
<accession>A0A4S8M8W2</accession>